<protein>
    <recommendedName>
        <fullName evidence="1">Glycosyl transferase family 1 domain-containing protein</fullName>
    </recommendedName>
</protein>
<gene>
    <name evidence="2" type="ORF">A2928_03880</name>
</gene>
<dbReference type="Gene3D" id="3.40.50.2000">
    <property type="entry name" value="Glycogen Phosphorylase B"/>
    <property type="match status" value="2"/>
</dbReference>
<accession>A0A1G2NEY6</accession>
<dbReference type="GO" id="GO:0016757">
    <property type="term" value="F:glycosyltransferase activity"/>
    <property type="evidence" value="ECO:0007669"/>
    <property type="project" value="InterPro"/>
</dbReference>
<dbReference type="PANTHER" id="PTHR45947:SF3">
    <property type="entry name" value="SULFOQUINOVOSYL TRANSFERASE SQD2"/>
    <property type="match status" value="1"/>
</dbReference>
<reference evidence="2 3" key="1">
    <citation type="journal article" date="2016" name="Nat. Commun.">
        <title>Thousands of microbial genomes shed light on interconnected biogeochemical processes in an aquifer system.</title>
        <authorList>
            <person name="Anantharaman K."/>
            <person name="Brown C.T."/>
            <person name="Hug L.A."/>
            <person name="Sharon I."/>
            <person name="Castelle C.J."/>
            <person name="Probst A.J."/>
            <person name="Thomas B.C."/>
            <person name="Singh A."/>
            <person name="Wilkins M.J."/>
            <person name="Karaoz U."/>
            <person name="Brodie E.L."/>
            <person name="Williams K.H."/>
            <person name="Hubbard S.S."/>
            <person name="Banfield J.F."/>
        </authorList>
    </citation>
    <scope>NUCLEOTIDE SEQUENCE [LARGE SCALE GENOMIC DNA]</scope>
</reference>
<dbReference type="InterPro" id="IPR001296">
    <property type="entry name" value="Glyco_trans_1"/>
</dbReference>
<dbReference type="PANTHER" id="PTHR45947">
    <property type="entry name" value="SULFOQUINOVOSYL TRANSFERASE SQD2"/>
    <property type="match status" value="1"/>
</dbReference>
<dbReference type="Proteomes" id="UP000176221">
    <property type="component" value="Unassembled WGS sequence"/>
</dbReference>
<evidence type="ECO:0000259" key="1">
    <source>
        <dbReference type="Pfam" id="PF00534"/>
    </source>
</evidence>
<comment type="caution">
    <text evidence="2">The sequence shown here is derived from an EMBL/GenBank/DDBJ whole genome shotgun (WGS) entry which is preliminary data.</text>
</comment>
<dbReference type="EMBL" id="MHRX01000009">
    <property type="protein sequence ID" value="OHA34647.1"/>
    <property type="molecule type" value="Genomic_DNA"/>
</dbReference>
<dbReference type="InterPro" id="IPR050194">
    <property type="entry name" value="Glycosyltransferase_grp1"/>
</dbReference>
<evidence type="ECO:0000313" key="2">
    <source>
        <dbReference type="EMBL" id="OHA34647.1"/>
    </source>
</evidence>
<dbReference type="STRING" id="1802319.A2928_03880"/>
<feature type="domain" description="Glycosyl transferase family 1" evidence="1">
    <location>
        <begin position="196"/>
        <end position="357"/>
    </location>
</feature>
<organism evidence="2 3">
    <name type="scientific">Candidatus Taylorbacteria bacterium RIFCSPLOWO2_01_FULL_45_15b</name>
    <dbReference type="NCBI Taxonomy" id="1802319"/>
    <lineage>
        <taxon>Bacteria</taxon>
        <taxon>Candidatus Tayloriibacteriota</taxon>
    </lineage>
</organism>
<sequence>MSIDLSQSPTTVLIATGIYPPSVGGPATYTRFLEENLPRFGIMTKVVTFDEVRHLPKVLRHFVYFFKILMRSRGVEIIYAQDPVSTGLPAMLASIIAGKQFYLKIVGDYAWEQGMQRAGVTDHLNDFAKRRRGYGFLVWFFKTIQKKVATKALFIIVPSWYLKSIIISWGIDDKKIHVIYNSMDELPALESREALRRKFSLNGNILFSAGRLVPWKGFEMLIEIMPELLKVEPNTCLFIAGDGPYRPQLKRVLLNLKLEDRVFLLGRVDRQTLLEFAKASDLFLLNSYYEGFSHVLLEIVSLEVPVIATDEGGNRELIKSGSDGILLPYNDKQSWIHAIKKVSEDRRVAATMAKNALRRLREHDSTVNLESLVKIFTKT</sequence>
<proteinExistence type="predicted"/>
<name>A0A1G2NEY6_9BACT</name>
<evidence type="ECO:0000313" key="3">
    <source>
        <dbReference type="Proteomes" id="UP000176221"/>
    </source>
</evidence>
<dbReference type="CDD" id="cd03801">
    <property type="entry name" value="GT4_PimA-like"/>
    <property type="match status" value="1"/>
</dbReference>
<dbReference type="AlphaFoldDB" id="A0A1G2NEY6"/>
<dbReference type="Pfam" id="PF00534">
    <property type="entry name" value="Glycos_transf_1"/>
    <property type="match status" value="1"/>
</dbReference>
<dbReference type="SUPFAM" id="SSF53756">
    <property type="entry name" value="UDP-Glycosyltransferase/glycogen phosphorylase"/>
    <property type="match status" value="1"/>
</dbReference>